<name>A0A1S2VLL4_9BACT</name>
<dbReference type="EC" id="3.2.1.40" evidence="2"/>
<reference evidence="9 10" key="1">
    <citation type="submission" date="2016-10" db="EMBL/GenBank/DDBJ databases">
        <title>Arsenicibacter rosenii gen. nov., sp. nov., an efficient arsenic-methylating bacterium isolated from an arsenic-contaminated paddy soil.</title>
        <authorList>
            <person name="Huang K."/>
        </authorList>
    </citation>
    <scope>NUCLEOTIDE SEQUENCE [LARGE SCALE GENOMIC DNA]</scope>
    <source>
        <strain evidence="9 10">SM-1</strain>
    </source>
</reference>
<dbReference type="InterPro" id="IPR016007">
    <property type="entry name" value="Alpha_rhamnosid"/>
</dbReference>
<dbReference type="Pfam" id="PF17390">
    <property type="entry name" value="Bac_rhamnosid_C"/>
    <property type="match status" value="1"/>
</dbReference>
<dbReference type="Gene3D" id="2.60.120.260">
    <property type="entry name" value="Galactose-binding domain-like"/>
    <property type="match status" value="2"/>
</dbReference>
<dbReference type="Pfam" id="PF25788">
    <property type="entry name" value="Ig_Rha78A_N"/>
    <property type="match status" value="1"/>
</dbReference>
<dbReference type="Gene3D" id="2.60.420.10">
    <property type="entry name" value="Maltose phosphorylase, domain 3"/>
    <property type="match status" value="1"/>
</dbReference>
<dbReference type="Pfam" id="PF08531">
    <property type="entry name" value="Bac_rhamnosid_N"/>
    <property type="match status" value="1"/>
</dbReference>
<keyword evidence="4" id="KW-0732">Signal</keyword>
<evidence type="ECO:0000259" key="8">
    <source>
        <dbReference type="Pfam" id="PF17390"/>
    </source>
</evidence>
<dbReference type="EMBL" id="MORL01000006">
    <property type="protein sequence ID" value="OIN58688.1"/>
    <property type="molecule type" value="Genomic_DNA"/>
</dbReference>
<proteinExistence type="predicted"/>
<comment type="caution">
    <text evidence="9">The sequence shown here is derived from an EMBL/GenBank/DDBJ whole genome shotgun (WGS) entry which is preliminary data.</text>
</comment>
<dbReference type="PANTHER" id="PTHR33307:SF6">
    <property type="entry name" value="ALPHA-RHAMNOSIDASE (EUROFUNG)-RELATED"/>
    <property type="match status" value="1"/>
</dbReference>
<dbReference type="AlphaFoldDB" id="A0A1S2VLL4"/>
<evidence type="ECO:0000256" key="2">
    <source>
        <dbReference type="ARBA" id="ARBA00012652"/>
    </source>
</evidence>
<dbReference type="InterPro" id="IPR035396">
    <property type="entry name" value="Bac_rhamnosid6H"/>
</dbReference>
<dbReference type="InterPro" id="IPR035398">
    <property type="entry name" value="Bac_rhamnosid_C"/>
</dbReference>
<dbReference type="OrthoDB" id="9815108at2"/>
<keyword evidence="3" id="KW-0378">Hydrolase</keyword>
<evidence type="ECO:0000256" key="1">
    <source>
        <dbReference type="ARBA" id="ARBA00001445"/>
    </source>
</evidence>
<dbReference type="SUPFAM" id="SSF48208">
    <property type="entry name" value="Six-hairpin glycosidases"/>
    <property type="match status" value="1"/>
</dbReference>
<evidence type="ECO:0000259" key="7">
    <source>
        <dbReference type="Pfam" id="PF17389"/>
    </source>
</evidence>
<dbReference type="GO" id="GO:0030596">
    <property type="term" value="F:alpha-L-rhamnosidase activity"/>
    <property type="evidence" value="ECO:0007669"/>
    <property type="project" value="UniProtKB-EC"/>
</dbReference>
<dbReference type="InterPro" id="IPR012341">
    <property type="entry name" value="6hp_glycosidase-like_sf"/>
</dbReference>
<comment type="catalytic activity">
    <reaction evidence="1">
        <text>Hydrolysis of terminal non-reducing alpha-L-rhamnose residues in alpha-L-rhamnosides.</text>
        <dbReference type="EC" id="3.2.1.40"/>
    </reaction>
</comment>
<dbReference type="Pfam" id="PF17389">
    <property type="entry name" value="Bac_rhamnosid6H"/>
    <property type="match status" value="1"/>
</dbReference>
<feature type="domain" description="Alpha-L-rhamnosidase C-terminal" evidence="8">
    <location>
        <begin position="809"/>
        <end position="882"/>
    </location>
</feature>
<dbReference type="Pfam" id="PF05592">
    <property type="entry name" value="Bac_rhamnosid"/>
    <property type="match status" value="1"/>
</dbReference>
<protein>
    <recommendedName>
        <fullName evidence="2">alpha-L-rhamnosidase</fullName>
        <ecNumber evidence="2">3.2.1.40</ecNumber>
    </recommendedName>
</protein>
<dbReference type="PIRSF" id="PIRSF010631">
    <property type="entry name" value="A-rhamnsds"/>
    <property type="match status" value="1"/>
</dbReference>
<evidence type="ECO:0000256" key="3">
    <source>
        <dbReference type="ARBA" id="ARBA00022801"/>
    </source>
</evidence>
<sequence>MKRACLFLITLMGCWLTTVGASDTGVSAGELRCELLTNPEGIDALRPRLSWTITGTGRGIVQTACQVLVASSAEKLAANQGDLWDSGKLNTAQSLHMGYAGKALKSRTRCFWKVKVWTNQGETSWSEPAYWSMGMLHYVEWKGRWIGLDRAFAWDDEKTFARLSARYFRKEFTAKKEISQATAYIIGLGLYELYLNGQKVGDQVLAPGPTDYTQGVKYNAFDVTKLLRNGANAIGTVLGNGRYYAMRQNYKPYKIKTFGYPKLLLNLDITYADGSREVITTDESWKVTAEGPIRTNNEYDGEEYDATKELTGWTTAGFDDKNWLKAEPVQEPGGQYEAQMNPNMKVMQTIRPVRLTRLPDGRYILDMGQNMAGWLRMRVTGQRGTQVKLRFAETLQPGGELYVRNLRDAKVTDIYTLKGGAVESWEPTFIYHGFRYVEITGYPGTPTLNDFDGRVVYDDMATIGTFTSSDPTLNQIHRNAYWGILSNYKGMPVDCPQRNERQPWLGDRSTGSYGESFLFDNSRLYAKWLDDIAQSQKADGSIPDVAPAFWRYYGDNVTWPGTYLNVADMLYRQFGDLETVRKHYPSMKKWMLYMADRYTENGLVTKDKYGDWCVPPEAKELIHAKDPARITEGALLASATYIHLLQTMERFARLLDVPADAETFTKTATTMKTAFNQRFLNQTAGQYGNNTVTANLLPLVFGIVPETVKPQVMACITDKILNENKGHISTGVIGTQWLMRGLTDNGRTDIAYRIATNRDYPGWGYMADHGATTIWELWNGDTANPEMNSGNHIMLLGDLLVWYYEHLAGIQSAPDAPAFKTIVMKPELPAGLNAVKAAYRSPYGQIVSDWKREKNSFSWNITIPANTKALVHIPAQDAGRVLEGGRKAGSAAGIKLVKTGAGRAVFEVGSGTYRFSSSL</sequence>
<dbReference type="InterPro" id="IPR008928">
    <property type="entry name" value="6-hairpin_glycosidase_sf"/>
</dbReference>
<evidence type="ECO:0000313" key="9">
    <source>
        <dbReference type="EMBL" id="OIN58688.1"/>
    </source>
</evidence>
<dbReference type="InterPro" id="IPR013783">
    <property type="entry name" value="Ig-like_fold"/>
</dbReference>
<dbReference type="InterPro" id="IPR013737">
    <property type="entry name" value="Bac_rhamnosid_N"/>
</dbReference>
<organism evidence="9 10">
    <name type="scientific">Arsenicibacter rosenii</name>
    <dbReference type="NCBI Taxonomy" id="1750698"/>
    <lineage>
        <taxon>Bacteria</taxon>
        <taxon>Pseudomonadati</taxon>
        <taxon>Bacteroidota</taxon>
        <taxon>Cytophagia</taxon>
        <taxon>Cytophagales</taxon>
        <taxon>Spirosomataceae</taxon>
        <taxon>Arsenicibacter</taxon>
    </lineage>
</organism>
<keyword evidence="10" id="KW-1185">Reference proteome</keyword>
<evidence type="ECO:0000256" key="4">
    <source>
        <dbReference type="SAM" id="SignalP"/>
    </source>
</evidence>
<dbReference type="InterPro" id="IPR008902">
    <property type="entry name" value="Rhamnosid_concanavalin"/>
</dbReference>
<dbReference type="Proteomes" id="UP000181790">
    <property type="component" value="Unassembled WGS sequence"/>
</dbReference>
<feature type="signal peptide" evidence="4">
    <location>
        <begin position="1"/>
        <end position="21"/>
    </location>
</feature>
<accession>A0A1S2VLL4</accession>
<dbReference type="PANTHER" id="PTHR33307">
    <property type="entry name" value="ALPHA-RHAMNOSIDASE (EUROFUNG)"/>
    <property type="match status" value="1"/>
</dbReference>
<feature type="domain" description="Bacterial alpha-L-rhamnosidase N-terminal" evidence="6">
    <location>
        <begin position="176"/>
        <end position="348"/>
    </location>
</feature>
<feature type="chain" id="PRO_5010380080" description="alpha-L-rhamnosidase" evidence="4">
    <location>
        <begin position="22"/>
        <end position="919"/>
    </location>
</feature>
<evidence type="ECO:0000259" key="5">
    <source>
        <dbReference type="Pfam" id="PF05592"/>
    </source>
</evidence>
<evidence type="ECO:0000259" key="6">
    <source>
        <dbReference type="Pfam" id="PF08531"/>
    </source>
</evidence>
<dbReference type="RefSeq" id="WP_071503793.1">
    <property type="nucleotide sequence ID" value="NZ_MORL01000006.1"/>
</dbReference>
<evidence type="ECO:0000313" key="10">
    <source>
        <dbReference type="Proteomes" id="UP000181790"/>
    </source>
</evidence>
<feature type="domain" description="Alpha-L-rhamnosidase six-hairpin glycosidase" evidence="7">
    <location>
        <begin position="463"/>
        <end position="806"/>
    </location>
</feature>
<dbReference type="GO" id="GO:0005975">
    <property type="term" value="P:carbohydrate metabolic process"/>
    <property type="evidence" value="ECO:0007669"/>
    <property type="project" value="InterPro"/>
</dbReference>
<gene>
    <name evidence="9" type="ORF">BLX24_14090</name>
</gene>
<feature type="domain" description="Alpha-L-rhamnosidase concanavalin-like" evidence="5">
    <location>
        <begin position="357"/>
        <end position="457"/>
    </location>
</feature>
<dbReference type="Gene3D" id="1.50.10.10">
    <property type="match status" value="1"/>
</dbReference>
<dbReference type="Gene3D" id="2.60.40.10">
    <property type="entry name" value="Immunoglobulins"/>
    <property type="match status" value="1"/>
</dbReference>